<reference evidence="2 3" key="1">
    <citation type="submission" date="2019-11" db="EMBL/GenBank/DDBJ databases">
        <title>Novel Deefgea species.</title>
        <authorList>
            <person name="Han J.-H."/>
        </authorList>
    </citation>
    <scope>NUCLEOTIDE SEQUENCE [LARGE SCALE GENOMIC DNA]</scope>
    <source>
        <strain evidence="2 3">LMG 24817</strain>
    </source>
</reference>
<proteinExistence type="predicted"/>
<dbReference type="Proteomes" id="UP001195660">
    <property type="component" value="Unassembled WGS sequence"/>
</dbReference>
<protein>
    <submittedName>
        <fullName evidence="2">Uncharacterized protein</fullName>
    </submittedName>
</protein>
<accession>A0ABS2CCD9</accession>
<feature type="region of interest" description="Disordered" evidence="1">
    <location>
        <begin position="53"/>
        <end position="80"/>
    </location>
</feature>
<dbReference type="RefSeq" id="WP_203571118.1">
    <property type="nucleotide sequence ID" value="NZ_WOFE01000003.1"/>
</dbReference>
<evidence type="ECO:0000313" key="3">
    <source>
        <dbReference type="Proteomes" id="UP001195660"/>
    </source>
</evidence>
<dbReference type="EMBL" id="WOFE01000003">
    <property type="protein sequence ID" value="MBM5571794.1"/>
    <property type="molecule type" value="Genomic_DNA"/>
</dbReference>
<name>A0ABS2CCD9_9NEIS</name>
<organism evidence="2 3">
    <name type="scientific">Deefgea chitinilytica</name>
    <dbReference type="NCBI Taxonomy" id="570276"/>
    <lineage>
        <taxon>Bacteria</taxon>
        <taxon>Pseudomonadati</taxon>
        <taxon>Pseudomonadota</taxon>
        <taxon>Betaproteobacteria</taxon>
        <taxon>Neisseriales</taxon>
        <taxon>Chitinibacteraceae</taxon>
        <taxon>Deefgea</taxon>
    </lineage>
</organism>
<comment type="caution">
    <text evidence="2">The sequence shown here is derived from an EMBL/GenBank/DDBJ whole genome shotgun (WGS) entry which is preliminary data.</text>
</comment>
<evidence type="ECO:0000313" key="2">
    <source>
        <dbReference type="EMBL" id="MBM5571794.1"/>
    </source>
</evidence>
<keyword evidence="3" id="KW-1185">Reference proteome</keyword>
<gene>
    <name evidence="2" type="ORF">GM173_09390</name>
</gene>
<evidence type="ECO:0000256" key="1">
    <source>
        <dbReference type="SAM" id="MobiDB-lite"/>
    </source>
</evidence>
<sequence length="100" mass="11115">MGFQIPSKRTEARRETNGFIVWLTPREGTAELGAPGAPFLWFVSFGEAKEMNLPRAARAPKPSRRSRIKQSRQNQSGGFFVIGRVYSTRSGNTPSHIHAA</sequence>
<feature type="compositionally biased region" description="Basic residues" evidence="1">
    <location>
        <begin position="61"/>
        <end position="70"/>
    </location>
</feature>